<reference evidence="2 3" key="1">
    <citation type="submission" date="2014-04" db="EMBL/GenBank/DDBJ databases">
        <title>Genome assembly of Hyalangium minutum DSM 14724.</title>
        <authorList>
            <person name="Sharma G."/>
            <person name="Subramanian S."/>
        </authorList>
    </citation>
    <scope>NUCLEOTIDE SEQUENCE [LARGE SCALE GENOMIC DNA]</scope>
    <source>
        <strain evidence="2 3">DSM 14724</strain>
    </source>
</reference>
<feature type="region of interest" description="Disordered" evidence="1">
    <location>
        <begin position="1"/>
        <end position="69"/>
    </location>
</feature>
<dbReference type="EMBL" id="JMCB01000001">
    <property type="protein sequence ID" value="KFE72360.1"/>
    <property type="molecule type" value="Genomic_DNA"/>
</dbReference>
<keyword evidence="3" id="KW-1185">Reference proteome</keyword>
<gene>
    <name evidence="2" type="ORF">DB31_0622</name>
</gene>
<evidence type="ECO:0000313" key="2">
    <source>
        <dbReference type="EMBL" id="KFE72360.1"/>
    </source>
</evidence>
<accession>A0A085WXE7</accession>
<protein>
    <submittedName>
        <fullName evidence="2">Uncharacterized protein</fullName>
    </submittedName>
</protein>
<comment type="caution">
    <text evidence="2">The sequence shown here is derived from an EMBL/GenBank/DDBJ whole genome shotgun (WGS) entry which is preliminary data.</text>
</comment>
<name>A0A085WXE7_9BACT</name>
<evidence type="ECO:0000256" key="1">
    <source>
        <dbReference type="SAM" id="MobiDB-lite"/>
    </source>
</evidence>
<evidence type="ECO:0000313" key="3">
    <source>
        <dbReference type="Proteomes" id="UP000028725"/>
    </source>
</evidence>
<proteinExistence type="predicted"/>
<sequence>MSQTQPKGQECVNEELDANHRRPSSPGGEGPAYNVHRSGPARIGDGSHPGLGHLAVGLEARAPVHPPAQ</sequence>
<dbReference type="AlphaFoldDB" id="A0A085WXE7"/>
<organism evidence="2 3">
    <name type="scientific">Hyalangium minutum</name>
    <dbReference type="NCBI Taxonomy" id="394096"/>
    <lineage>
        <taxon>Bacteria</taxon>
        <taxon>Pseudomonadati</taxon>
        <taxon>Myxococcota</taxon>
        <taxon>Myxococcia</taxon>
        <taxon>Myxococcales</taxon>
        <taxon>Cystobacterineae</taxon>
        <taxon>Archangiaceae</taxon>
        <taxon>Hyalangium</taxon>
    </lineage>
</organism>
<dbReference type="Proteomes" id="UP000028725">
    <property type="component" value="Unassembled WGS sequence"/>
</dbReference>